<dbReference type="AlphaFoldDB" id="A0A8J2HAZ9"/>
<accession>A0A8J2HAZ9</accession>
<dbReference type="PANTHER" id="PTHR46115">
    <property type="entry name" value="THIOREDOXIN-LIKE PROTEIN 1"/>
    <property type="match status" value="1"/>
</dbReference>
<keyword evidence="5" id="KW-1185">Reference proteome</keyword>
<comment type="caution">
    <text evidence="4">The sequence shown here is derived from an EMBL/GenBank/DDBJ whole genome shotgun (WGS) entry which is preliminary data.</text>
</comment>
<evidence type="ECO:0000259" key="3">
    <source>
        <dbReference type="PROSITE" id="PS51532"/>
    </source>
</evidence>
<dbReference type="InterPro" id="IPR036249">
    <property type="entry name" value="Thioredoxin-like_sf"/>
</dbReference>
<feature type="domain" description="PITH" evidence="3">
    <location>
        <begin position="114"/>
        <end position="228"/>
    </location>
</feature>
<proteinExistence type="predicted"/>
<dbReference type="InterPro" id="IPR017937">
    <property type="entry name" value="Thioredoxin_CS"/>
</dbReference>
<evidence type="ECO:0000256" key="1">
    <source>
        <dbReference type="ARBA" id="ARBA00023157"/>
    </source>
</evidence>
<dbReference type="Pfam" id="PF00085">
    <property type="entry name" value="Thioredoxin"/>
    <property type="match status" value="1"/>
</dbReference>
<keyword evidence="1" id="KW-1015">Disulfide bond</keyword>
<feature type="domain" description="Thioredoxin" evidence="2">
    <location>
        <begin position="1"/>
        <end position="124"/>
    </location>
</feature>
<evidence type="ECO:0000259" key="2">
    <source>
        <dbReference type="PROSITE" id="PS51352"/>
    </source>
</evidence>
<dbReference type="InterPro" id="IPR013766">
    <property type="entry name" value="Thioredoxin_domain"/>
</dbReference>
<dbReference type="Gene3D" id="2.60.120.470">
    <property type="entry name" value="PITH domain"/>
    <property type="match status" value="1"/>
</dbReference>
<dbReference type="FunFam" id="3.40.30.10:FF:000245">
    <property type="entry name" value="Thioredoxin"/>
    <property type="match status" value="1"/>
</dbReference>
<dbReference type="PROSITE" id="PS00194">
    <property type="entry name" value="THIOREDOXIN_1"/>
    <property type="match status" value="1"/>
</dbReference>
<organism evidence="4 5">
    <name type="scientific">Cotesia congregata</name>
    <name type="common">Parasitoid wasp</name>
    <name type="synonym">Apanteles congregatus</name>
    <dbReference type="NCBI Taxonomy" id="51543"/>
    <lineage>
        <taxon>Eukaryota</taxon>
        <taxon>Metazoa</taxon>
        <taxon>Ecdysozoa</taxon>
        <taxon>Arthropoda</taxon>
        <taxon>Hexapoda</taxon>
        <taxon>Insecta</taxon>
        <taxon>Pterygota</taxon>
        <taxon>Neoptera</taxon>
        <taxon>Endopterygota</taxon>
        <taxon>Hymenoptera</taxon>
        <taxon>Apocrita</taxon>
        <taxon>Ichneumonoidea</taxon>
        <taxon>Braconidae</taxon>
        <taxon>Microgastrinae</taxon>
        <taxon>Cotesia</taxon>
    </lineage>
</organism>
<dbReference type="InterPro" id="IPR010400">
    <property type="entry name" value="PITH_dom"/>
</dbReference>
<dbReference type="GO" id="GO:0005737">
    <property type="term" value="C:cytoplasm"/>
    <property type="evidence" value="ECO:0007669"/>
    <property type="project" value="UniProtKB-ARBA"/>
</dbReference>
<dbReference type="InterPro" id="IPR008979">
    <property type="entry name" value="Galactose-bd-like_sf"/>
</dbReference>
<dbReference type="SUPFAM" id="SSF49785">
    <property type="entry name" value="Galactose-binding domain-like"/>
    <property type="match status" value="1"/>
</dbReference>
<dbReference type="Proteomes" id="UP000786811">
    <property type="component" value="Unassembled WGS sequence"/>
</dbReference>
<name>A0A8J2HAZ9_COTCN</name>
<dbReference type="OrthoDB" id="2121326at2759"/>
<evidence type="ECO:0000313" key="4">
    <source>
        <dbReference type="EMBL" id="CAG5092014.1"/>
    </source>
</evidence>
<dbReference type="EMBL" id="CAJNRD030001120">
    <property type="protein sequence ID" value="CAG5092014.1"/>
    <property type="molecule type" value="Genomic_DNA"/>
</dbReference>
<dbReference type="Gene3D" id="3.40.30.10">
    <property type="entry name" value="Glutaredoxin"/>
    <property type="match status" value="1"/>
</dbReference>
<evidence type="ECO:0000313" key="5">
    <source>
        <dbReference type="Proteomes" id="UP000786811"/>
    </source>
</evidence>
<gene>
    <name evidence="4" type="ORF">HICCMSTLAB_LOCUS5855</name>
</gene>
<dbReference type="PROSITE" id="PS51352">
    <property type="entry name" value="THIOREDOXIN_2"/>
    <property type="match status" value="1"/>
</dbReference>
<protein>
    <submittedName>
        <fullName evidence="4">Similar to Txnl1: Thioredoxin-like protein 1 (Rattus norvegicus)</fullName>
    </submittedName>
</protein>
<dbReference type="Pfam" id="PF06201">
    <property type="entry name" value="PITH"/>
    <property type="match status" value="1"/>
</dbReference>
<dbReference type="CDD" id="cd02947">
    <property type="entry name" value="TRX_family"/>
    <property type="match status" value="1"/>
</dbReference>
<dbReference type="SUPFAM" id="SSF52833">
    <property type="entry name" value="Thioredoxin-like"/>
    <property type="match status" value="1"/>
</dbReference>
<sequence>MGLVRALEHDRDFQTELASAGTKLVIVDFTATWCGPCQRIAPAFQQLSTKYPNGVFLKVDVDKCAETAASQNVNSMPTFIFYRNRTKIDRCEGANATVLEAKIVEHYGSGGGDDDTEAVAGHMDLSSFIIKSQCECLNESDDHNLEHGLTAEGSGYLESDCDEQLIISITFRQAVKIHSLKIKAPTDKDNQGGCETTQINHLAIYGSPIVTTNMGDFKRVAGKKGESH</sequence>
<dbReference type="PRINTS" id="PR00421">
    <property type="entry name" value="THIOREDOXIN"/>
</dbReference>
<dbReference type="PROSITE" id="PS51532">
    <property type="entry name" value="PITH"/>
    <property type="match status" value="1"/>
</dbReference>
<reference evidence="4" key="1">
    <citation type="submission" date="2021-04" db="EMBL/GenBank/DDBJ databases">
        <authorList>
            <person name="Chebbi M.A.C M."/>
        </authorList>
    </citation>
    <scope>NUCLEOTIDE SEQUENCE</scope>
</reference>
<dbReference type="InterPro" id="IPR037047">
    <property type="entry name" value="PITH_dom_sf"/>
</dbReference>